<accession>A0A161KCT4</accession>
<evidence type="ECO:0000313" key="1">
    <source>
        <dbReference type="EMBL" id="CUS44082.1"/>
    </source>
</evidence>
<dbReference type="AlphaFoldDB" id="A0A161KCT4"/>
<evidence type="ECO:0008006" key="2">
    <source>
        <dbReference type="Google" id="ProtNLM"/>
    </source>
</evidence>
<name>A0A161KCT4_9ZZZZ</name>
<protein>
    <recommendedName>
        <fullName evidence="2">Lipoprotein</fullName>
    </recommendedName>
</protein>
<organism evidence="1">
    <name type="scientific">hydrothermal vent metagenome</name>
    <dbReference type="NCBI Taxonomy" id="652676"/>
    <lineage>
        <taxon>unclassified sequences</taxon>
        <taxon>metagenomes</taxon>
        <taxon>ecological metagenomes</taxon>
    </lineage>
</organism>
<dbReference type="PROSITE" id="PS51257">
    <property type="entry name" value="PROKAR_LIPOPROTEIN"/>
    <property type="match status" value="1"/>
</dbReference>
<proteinExistence type="predicted"/>
<sequence length="128" mass="13734">MRALLPMLAVLMSGCATTGDTQGAVRDLDKALAGRTPGTPVDCIDRNFASGPQIIDGSTLLYQSGRQVWRNDLEAQCPSLRPTSVLIIEAHGSQMCRNDLFRATESGSAVPGPICRLGRFTPYEKPKG</sequence>
<reference evidence="1" key="1">
    <citation type="submission" date="2015-10" db="EMBL/GenBank/DDBJ databases">
        <authorList>
            <person name="Gilbert D.G."/>
        </authorList>
    </citation>
    <scope>NUCLEOTIDE SEQUENCE</scope>
</reference>
<gene>
    <name evidence="1" type="ORF">MGWOODY_Smn168</name>
</gene>
<dbReference type="EMBL" id="CZQE01000108">
    <property type="protein sequence ID" value="CUS44082.1"/>
    <property type="molecule type" value="Genomic_DNA"/>
</dbReference>